<dbReference type="KEGG" id="smic:SmB9_22490"/>
<name>A0AAD1D822_SPHMI</name>
<gene>
    <name evidence="4" type="ORF">DFR51_1177</name>
    <name evidence="3" type="ORF">SmB9_22490</name>
</gene>
<dbReference type="Proteomes" id="UP000275727">
    <property type="component" value="Chromosome"/>
</dbReference>
<dbReference type="PROSITE" id="PS50975">
    <property type="entry name" value="ATP_GRASP"/>
    <property type="match status" value="1"/>
</dbReference>
<evidence type="ECO:0000313" key="6">
    <source>
        <dbReference type="Proteomes" id="UP000276029"/>
    </source>
</evidence>
<evidence type="ECO:0000259" key="2">
    <source>
        <dbReference type="PROSITE" id="PS50975"/>
    </source>
</evidence>
<dbReference type="PANTHER" id="PTHR39217">
    <property type="match status" value="1"/>
</dbReference>
<dbReference type="InterPro" id="IPR011761">
    <property type="entry name" value="ATP-grasp"/>
</dbReference>
<dbReference type="Gene3D" id="3.30.470.20">
    <property type="entry name" value="ATP-grasp fold, B domain"/>
    <property type="match status" value="1"/>
</dbReference>
<dbReference type="InterPro" id="IPR053191">
    <property type="entry name" value="DcsG_Biosynth_Enzyme"/>
</dbReference>
<dbReference type="SUPFAM" id="SSF56059">
    <property type="entry name" value="Glutathione synthetase ATP-binding domain-like"/>
    <property type="match status" value="1"/>
</dbReference>
<keyword evidence="6" id="KW-1185">Reference proteome</keyword>
<keyword evidence="1" id="KW-0067">ATP-binding</keyword>
<dbReference type="AlphaFoldDB" id="A0AAD1D822"/>
<dbReference type="EMBL" id="AP018711">
    <property type="protein sequence ID" value="BBE34591.1"/>
    <property type="molecule type" value="Genomic_DNA"/>
</dbReference>
<evidence type="ECO:0000313" key="3">
    <source>
        <dbReference type="EMBL" id="BBE34591.1"/>
    </source>
</evidence>
<dbReference type="EMBL" id="RBWX01000007">
    <property type="protein sequence ID" value="RKS91611.1"/>
    <property type="molecule type" value="Genomic_DNA"/>
</dbReference>
<accession>A0AAD1D822</accession>
<sequence>MASICVLTSDGRFEEFVSRAAEELRARLGDAVHFQPWTAPLVADYGLVLPLLAWGYQSRGSEWSAALDAWEAAGIPIANPVPLMRWNTDKRYLFDLEAKGVPVIPTAFAPALSESDISDARARFGDTVIVKPPVSGGADGTYRLAPGDPVPADVAGSPMLIQPMMAAIATEGEYSLFYFGGAFSHAILKVPSAGDFRVQEQFGGREITVEAPEDARAVAEEALRAAPGEALYARIDMVRGADGALRLMELELIEPSLFLSHAPDGGKLFADTLSARLTSAR</sequence>
<reference evidence="4 6" key="2">
    <citation type="submission" date="2018-10" db="EMBL/GenBank/DDBJ databases">
        <title>Genomic Encyclopedia of Type Strains, Phase IV (KMG-IV): sequencing the most valuable type-strain genomes for metagenomic binning, comparative biology and taxonomic classification.</title>
        <authorList>
            <person name="Goeker M."/>
        </authorList>
    </citation>
    <scope>NUCLEOTIDE SEQUENCE [LARGE SCALE GENOMIC DNA]</scope>
    <source>
        <strain evidence="4 6">DSM 19791</strain>
    </source>
</reference>
<reference evidence="3 5" key="1">
    <citation type="submission" date="2018-06" db="EMBL/GenBank/DDBJ databases">
        <title>Complete Genome Sequence of the Microcystin-Degrading Bacterium Sphingosinicella microcystinivorans Strain B-9.</title>
        <authorList>
            <person name="Jin H."/>
            <person name="Nishizawa T."/>
            <person name="Guo Y."/>
            <person name="Nishizawa A."/>
            <person name="Park H."/>
            <person name="Kato H."/>
            <person name="Tsuji K."/>
            <person name="Harada K."/>
        </authorList>
    </citation>
    <scope>NUCLEOTIDE SEQUENCE [LARGE SCALE GENOMIC DNA]</scope>
    <source>
        <strain evidence="3 5">B9</strain>
    </source>
</reference>
<proteinExistence type="predicted"/>
<protein>
    <submittedName>
        <fullName evidence="4">Glutathione synthase/RimK-type ligase-like ATP-grasp enzyme</fullName>
    </submittedName>
    <submittedName>
        <fullName evidence="3">Transporter</fullName>
    </submittedName>
</protein>
<dbReference type="PANTHER" id="PTHR39217:SF1">
    <property type="entry name" value="GLUTATHIONE SYNTHETASE"/>
    <property type="match status" value="1"/>
</dbReference>
<dbReference type="GO" id="GO:0046872">
    <property type="term" value="F:metal ion binding"/>
    <property type="evidence" value="ECO:0007669"/>
    <property type="project" value="InterPro"/>
</dbReference>
<dbReference type="Proteomes" id="UP000276029">
    <property type="component" value="Unassembled WGS sequence"/>
</dbReference>
<dbReference type="GO" id="GO:0005524">
    <property type="term" value="F:ATP binding"/>
    <property type="evidence" value="ECO:0007669"/>
    <property type="project" value="UniProtKB-UniRule"/>
</dbReference>
<evidence type="ECO:0000256" key="1">
    <source>
        <dbReference type="PROSITE-ProRule" id="PRU00409"/>
    </source>
</evidence>
<feature type="domain" description="ATP-grasp" evidence="2">
    <location>
        <begin position="93"/>
        <end position="278"/>
    </location>
</feature>
<evidence type="ECO:0000313" key="5">
    <source>
        <dbReference type="Proteomes" id="UP000275727"/>
    </source>
</evidence>
<keyword evidence="1" id="KW-0547">Nucleotide-binding</keyword>
<evidence type="ECO:0000313" key="4">
    <source>
        <dbReference type="EMBL" id="RKS91611.1"/>
    </source>
</evidence>
<organism evidence="3 5">
    <name type="scientific">Sphingosinicella microcystinivorans</name>
    <dbReference type="NCBI Taxonomy" id="335406"/>
    <lineage>
        <taxon>Bacteria</taxon>
        <taxon>Pseudomonadati</taxon>
        <taxon>Pseudomonadota</taxon>
        <taxon>Alphaproteobacteria</taxon>
        <taxon>Sphingomonadales</taxon>
        <taxon>Sphingosinicellaceae</taxon>
        <taxon>Sphingosinicella</taxon>
    </lineage>
</organism>
<dbReference type="RefSeq" id="WP_197723609.1">
    <property type="nucleotide sequence ID" value="NZ_AP018711.1"/>
</dbReference>